<evidence type="ECO:0000313" key="1">
    <source>
        <dbReference type="EMBL" id="SNR36728.1"/>
    </source>
</evidence>
<organism evidence="1 2">
    <name type="scientific">Actinomadura mexicana</name>
    <dbReference type="NCBI Taxonomy" id="134959"/>
    <lineage>
        <taxon>Bacteria</taxon>
        <taxon>Bacillati</taxon>
        <taxon>Actinomycetota</taxon>
        <taxon>Actinomycetes</taxon>
        <taxon>Streptosporangiales</taxon>
        <taxon>Thermomonosporaceae</taxon>
        <taxon>Actinomadura</taxon>
    </lineage>
</organism>
<proteinExistence type="predicted"/>
<dbReference type="RefSeq" id="WP_089310534.1">
    <property type="nucleotide sequence ID" value="NZ_FZNP01000002.1"/>
</dbReference>
<dbReference type="InterPro" id="IPR021487">
    <property type="entry name" value="DUF3140"/>
</dbReference>
<dbReference type="PANTHER" id="PTHR40630">
    <property type="entry name" value="POSSIBLE DNA-BINDING PROTEIN"/>
    <property type="match status" value="1"/>
</dbReference>
<dbReference type="Pfam" id="PF11338">
    <property type="entry name" value="DUF3140"/>
    <property type="match status" value="1"/>
</dbReference>
<evidence type="ECO:0000313" key="2">
    <source>
        <dbReference type="Proteomes" id="UP000198420"/>
    </source>
</evidence>
<keyword evidence="2" id="KW-1185">Reference proteome</keyword>
<evidence type="ECO:0008006" key="3">
    <source>
        <dbReference type="Google" id="ProtNLM"/>
    </source>
</evidence>
<dbReference type="EMBL" id="FZNP01000002">
    <property type="protein sequence ID" value="SNR36728.1"/>
    <property type="molecule type" value="Genomic_DNA"/>
</dbReference>
<name>A0A238VR75_9ACTN</name>
<dbReference type="Proteomes" id="UP000198420">
    <property type="component" value="Unassembled WGS sequence"/>
</dbReference>
<dbReference type="AlphaFoldDB" id="A0A238VR75"/>
<reference evidence="2" key="1">
    <citation type="submission" date="2017-06" db="EMBL/GenBank/DDBJ databases">
        <authorList>
            <person name="Varghese N."/>
            <person name="Submissions S."/>
        </authorList>
    </citation>
    <scope>NUCLEOTIDE SEQUENCE [LARGE SCALE GENOMIC DNA]</scope>
    <source>
        <strain evidence="2">DSM 44485</strain>
    </source>
</reference>
<sequence>MKDRVSPEVELAWEDFHRLVNMTSDELRTWLLTDASGEEAFPAGGPGPGVSELGARVVDVLRKRKVDLTESDGEVMQEVVDYVEDRLEQRPSNAERDEEWRHALMSVGHDPLRPEPSSA</sequence>
<protein>
    <recommendedName>
        <fullName evidence="3">DUF3140 domain-containing protein</fullName>
    </recommendedName>
</protein>
<gene>
    <name evidence="1" type="ORF">SAMN06265355_102249</name>
</gene>
<accession>A0A238VR75</accession>
<dbReference type="OrthoDB" id="513524at2"/>
<dbReference type="PANTHER" id="PTHR40630:SF1">
    <property type="entry name" value="DNA-BINDING PROTEIN"/>
    <property type="match status" value="1"/>
</dbReference>